<dbReference type="Proteomes" id="UP001141806">
    <property type="component" value="Unassembled WGS sequence"/>
</dbReference>
<proteinExistence type="predicted"/>
<name>A0A9Q0QRS7_9MAGN</name>
<reference evidence="1" key="1">
    <citation type="journal article" date="2023" name="Plant J.">
        <title>The genome of the king protea, Protea cynaroides.</title>
        <authorList>
            <person name="Chang J."/>
            <person name="Duong T.A."/>
            <person name="Schoeman C."/>
            <person name="Ma X."/>
            <person name="Roodt D."/>
            <person name="Barker N."/>
            <person name="Li Z."/>
            <person name="Van de Peer Y."/>
            <person name="Mizrachi E."/>
        </authorList>
    </citation>
    <scope>NUCLEOTIDE SEQUENCE</scope>
    <source>
        <tissue evidence="1">Young leaves</tissue>
    </source>
</reference>
<gene>
    <name evidence="1" type="ORF">NE237_016045</name>
</gene>
<dbReference type="AlphaFoldDB" id="A0A9Q0QRS7"/>
<protein>
    <submittedName>
        <fullName evidence="1">Uncharacterized protein</fullName>
    </submittedName>
</protein>
<comment type="caution">
    <text evidence="1">The sequence shown here is derived from an EMBL/GenBank/DDBJ whole genome shotgun (WGS) entry which is preliminary data.</text>
</comment>
<evidence type="ECO:0000313" key="1">
    <source>
        <dbReference type="EMBL" id="KAJ4969344.1"/>
    </source>
</evidence>
<keyword evidence="2" id="KW-1185">Reference proteome</keyword>
<sequence>MRIIFYGKVYCSAGDADAMPPRRTVGVVDHSVQQWNHSALVGGPMFLVMSMHTISHVGQGMSNELEEEEEGEIGAKQVVEGNLREEASFDANVLDQVVDA</sequence>
<dbReference type="EMBL" id="JAMYWD010000006">
    <property type="protein sequence ID" value="KAJ4969344.1"/>
    <property type="molecule type" value="Genomic_DNA"/>
</dbReference>
<evidence type="ECO:0000313" key="2">
    <source>
        <dbReference type="Proteomes" id="UP001141806"/>
    </source>
</evidence>
<organism evidence="1 2">
    <name type="scientific">Protea cynaroides</name>
    <dbReference type="NCBI Taxonomy" id="273540"/>
    <lineage>
        <taxon>Eukaryota</taxon>
        <taxon>Viridiplantae</taxon>
        <taxon>Streptophyta</taxon>
        <taxon>Embryophyta</taxon>
        <taxon>Tracheophyta</taxon>
        <taxon>Spermatophyta</taxon>
        <taxon>Magnoliopsida</taxon>
        <taxon>Proteales</taxon>
        <taxon>Proteaceae</taxon>
        <taxon>Protea</taxon>
    </lineage>
</organism>
<accession>A0A9Q0QRS7</accession>